<dbReference type="AlphaFoldDB" id="A0A930UTY7"/>
<gene>
    <name evidence="2" type="ORF">INT80_00785</name>
</gene>
<feature type="region of interest" description="Disordered" evidence="1">
    <location>
        <begin position="1"/>
        <end position="26"/>
    </location>
</feature>
<comment type="caution">
    <text evidence="2">The sequence shown here is derived from an EMBL/GenBank/DDBJ whole genome shotgun (WGS) entry which is preliminary data.</text>
</comment>
<accession>A0A930UTY7</accession>
<evidence type="ECO:0000313" key="2">
    <source>
        <dbReference type="EMBL" id="MBF4102159.1"/>
    </source>
</evidence>
<proteinExistence type="predicted"/>
<name>A0A930UTY7_9PAST</name>
<protein>
    <submittedName>
        <fullName evidence="2">Hemagglutinin repeat-containing protein</fullName>
    </submittedName>
</protein>
<reference evidence="2" key="1">
    <citation type="submission" date="2020-11" db="EMBL/GenBank/DDBJ databases">
        <title>Gallibacterium anatis 1637, full genome, WGS.</title>
        <authorList>
            <person name="Laishevtcev A.I."/>
            <person name="Yakimova E.A."/>
            <person name="Petkovich D."/>
            <person name="Stepanova T.V."/>
            <person name="Kalendr R.S."/>
            <person name="Rubalsky E.O."/>
            <person name="Zulkarneev E.R."/>
            <person name="Aleshkin A.V."/>
        </authorList>
    </citation>
    <scope>NUCLEOTIDE SEQUENCE</scope>
    <source>
        <strain evidence="2">1637</strain>
    </source>
</reference>
<dbReference type="InterPro" id="IPR025157">
    <property type="entry name" value="Hemagglutinin_rpt"/>
</dbReference>
<dbReference type="EMBL" id="JADION010000001">
    <property type="protein sequence ID" value="MBF4102159.1"/>
    <property type="molecule type" value="Genomic_DNA"/>
</dbReference>
<organism evidence="2">
    <name type="scientific">Gallibacterium anatis</name>
    <dbReference type="NCBI Taxonomy" id="750"/>
    <lineage>
        <taxon>Bacteria</taxon>
        <taxon>Pseudomonadati</taxon>
        <taxon>Pseudomonadota</taxon>
        <taxon>Gammaproteobacteria</taxon>
        <taxon>Pasteurellales</taxon>
        <taxon>Pasteurellaceae</taxon>
        <taxon>Gallibacterium</taxon>
    </lineage>
</organism>
<evidence type="ECO:0000256" key="1">
    <source>
        <dbReference type="SAM" id="MobiDB-lite"/>
    </source>
</evidence>
<sequence length="198" mass="21287">MSSGGLGFTIGSRSEKHDYTDHETTQSDARATIGSLGGDVTLVAGQRATILGTDLIAQPDKTIDITAKSLKVEAGKDIIESTEQHEFKQSGLTVSLSTPTTDMAMKARESLARSQQVKDSRLKALYEIKAAQEGAIAAQEAKKTVDAVQSGQKRTLKFPSVLVQANLHLAVQPHKWYIKAVLSMPEISTSLLPQVILT</sequence>
<dbReference type="GO" id="GO:0003824">
    <property type="term" value="F:catalytic activity"/>
    <property type="evidence" value="ECO:0007669"/>
    <property type="project" value="UniProtKB-ARBA"/>
</dbReference>
<dbReference type="Pfam" id="PF13332">
    <property type="entry name" value="Fil_haemagg_2"/>
    <property type="match status" value="1"/>
</dbReference>
<feature type="compositionally biased region" description="Basic and acidic residues" evidence="1">
    <location>
        <begin position="13"/>
        <end position="25"/>
    </location>
</feature>